<keyword evidence="1" id="KW-0472">Membrane</keyword>
<protein>
    <submittedName>
        <fullName evidence="2">Uncharacterized protein</fullName>
    </submittedName>
</protein>
<keyword evidence="1" id="KW-1133">Transmembrane helix</keyword>
<feature type="transmembrane region" description="Helical" evidence="1">
    <location>
        <begin position="18"/>
        <end position="40"/>
    </location>
</feature>
<proteinExistence type="predicted"/>
<organism evidence="2 3">
    <name type="scientific">Sphaerobolus stellatus (strain SS14)</name>
    <dbReference type="NCBI Taxonomy" id="990650"/>
    <lineage>
        <taxon>Eukaryota</taxon>
        <taxon>Fungi</taxon>
        <taxon>Dikarya</taxon>
        <taxon>Basidiomycota</taxon>
        <taxon>Agaricomycotina</taxon>
        <taxon>Agaricomycetes</taxon>
        <taxon>Phallomycetidae</taxon>
        <taxon>Geastrales</taxon>
        <taxon>Sphaerobolaceae</taxon>
        <taxon>Sphaerobolus</taxon>
    </lineage>
</organism>
<evidence type="ECO:0000256" key="1">
    <source>
        <dbReference type="SAM" id="Phobius"/>
    </source>
</evidence>
<keyword evidence="3" id="KW-1185">Reference proteome</keyword>
<feature type="transmembrane region" description="Helical" evidence="1">
    <location>
        <begin position="123"/>
        <end position="142"/>
    </location>
</feature>
<dbReference type="Proteomes" id="UP000054279">
    <property type="component" value="Unassembled WGS sequence"/>
</dbReference>
<accession>A0A0C9VT58</accession>
<dbReference type="PANTHER" id="PTHR40465">
    <property type="entry name" value="CHROMOSOME 1, WHOLE GENOME SHOTGUN SEQUENCE"/>
    <property type="match status" value="1"/>
</dbReference>
<evidence type="ECO:0000313" key="3">
    <source>
        <dbReference type="Proteomes" id="UP000054279"/>
    </source>
</evidence>
<dbReference type="EMBL" id="KN837138">
    <property type="protein sequence ID" value="KIJ41271.1"/>
    <property type="molecule type" value="Genomic_DNA"/>
</dbReference>
<evidence type="ECO:0000313" key="2">
    <source>
        <dbReference type="EMBL" id="KIJ41271.1"/>
    </source>
</evidence>
<feature type="transmembrane region" description="Helical" evidence="1">
    <location>
        <begin position="52"/>
        <end position="77"/>
    </location>
</feature>
<sequence>MTDIDFVPINIQPLYGPALVGLVLTAFLSGLVTLQTFFYYRHYLKDPMSLKFYVFFVWLLEIVHLIVVFLFVYYYTVLHWGDRRVIEHLTWSWSTQFLLNSFITALAQFFLIYRVYILSRRNWPLVAILTFLGILQVAMGIWTSVDGLNGQTARDFLNFKVSQCRDFY</sequence>
<dbReference type="OrthoDB" id="3206554at2759"/>
<dbReference type="PANTHER" id="PTHR40465:SF1">
    <property type="entry name" value="DUF6534 DOMAIN-CONTAINING PROTEIN"/>
    <property type="match status" value="1"/>
</dbReference>
<dbReference type="HOGENOM" id="CLU_046025_16_1_1"/>
<name>A0A0C9VT58_SPHS4</name>
<gene>
    <name evidence="2" type="ORF">M422DRAFT_780412</name>
</gene>
<dbReference type="AlphaFoldDB" id="A0A0C9VT58"/>
<feature type="transmembrane region" description="Helical" evidence="1">
    <location>
        <begin position="97"/>
        <end position="116"/>
    </location>
</feature>
<keyword evidence="1" id="KW-0812">Transmembrane</keyword>
<reference evidence="2 3" key="1">
    <citation type="submission" date="2014-06" db="EMBL/GenBank/DDBJ databases">
        <title>Evolutionary Origins and Diversification of the Mycorrhizal Mutualists.</title>
        <authorList>
            <consortium name="DOE Joint Genome Institute"/>
            <consortium name="Mycorrhizal Genomics Consortium"/>
            <person name="Kohler A."/>
            <person name="Kuo A."/>
            <person name="Nagy L.G."/>
            <person name="Floudas D."/>
            <person name="Copeland A."/>
            <person name="Barry K.W."/>
            <person name="Cichocki N."/>
            <person name="Veneault-Fourrey C."/>
            <person name="LaButti K."/>
            <person name="Lindquist E.A."/>
            <person name="Lipzen A."/>
            <person name="Lundell T."/>
            <person name="Morin E."/>
            <person name="Murat C."/>
            <person name="Riley R."/>
            <person name="Ohm R."/>
            <person name="Sun H."/>
            <person name="Tunlid A."/>
            <person name="Henrissat B."/>
            <person name="Grigoriev I.V."/>
            <person name="Hibbett D.S."/>
            <person name="Martin F."/>
        </authorList>
    </citation>
    <scope>NUCLEOTIDE SEQUENCE [LARGE SCALE GENOMIC DNA]</scope>
    <source>
        <strain evidence="2 3">SS14</strain>
    </source>
</reference>